<dbReference type="AlphaFoldDB" id="A0AAN6SLX4"/>
<feature type="compositionally biased region" description="Basic and acidic residues" evidence="6">
    <location>
        <begin position="352"/>
        <end position="361"/>
    </location>
</feature>
<evidence type="ECO:0000256" key="5">
    <source>
        <dbReference type="ARBA" id="ARBA00038359"/>
    </source>
</evidence>
<dbReference type="EMBL" id="MU854642">
    <property type="protein sequence ID" value="KAK4032158.1"/>
    <property type="molecule type" value="Genomic_DNA"/>
</dbReference>
<feature type="domain" description="Rhodopsin" evidence="8">
    <location>
        <begin position="29"/>
        <end position="268"/>
    </location>
</feature>
<evidence type="ECO:0000313" key="10">
    <source>
        <dbReference type="Proteomes" id="UP001303115"/>
    </source>
</evidence>
<evidence type="ECO:0000256" key="4">
    <source>
        <dbReference type="ARBA" id="ARBA00023136"/>
    </source>
</evidence>
<keyword evidence="4 7" id="KW-0472">Membrane</keyword>
<name>A0AAN6SLX4_9PEZI</name>
<keyword evidence="10" id="KW-1185">Reference proteome</keyword>
<gene>
    <name evidence="9" type="ORF">C8A01DRAFT_20739</name>
</gene>
<evidence type="ECO:0000313" key="9">
    <source>
        <dbReference type="EMBL" id="KAK4032158.1"/>
    </source>
</evidence>
<comment type="caution">
    <text evidence="9">The sequence shown here is derived from an EMBL/GenBank/DDBJ whole genome shotgun (WGS) entry which is preliminary data.</text>
</comment>
<feature type="transmembrane region" description="Helical" evidence="7">
    <location>
        <begin position="87"/>
        <end position="111"/>
    </location>
</feature>
<feature type="region of interest" description="Disordered" evidence="6">
    <location>
        <begin position="346"/>
        <end position="367"/>
    </location>
</feature>
<comment type="similarity">
    <text evidence="5">Belongs to the SAT4 family.</text>
</comment>
<evidence type="ECO:0000256" key="2">
    <source>
        <dbReference type="ARBA" id="ARBA00022692"/>
    </source>
</evidence>
<dbReference type="GO" id="GO:0016020">
    <property type="term" value="C:membrane"/>
    <property type="evidence" value="ECO:0007669"/>
    <property type="project" value="UniProtKB-SubCell"/>
</dbReference>
<evidence type="ECO:0000256" key="1">
    <source>
        <dbReference type="ARBA" id="ARBA00004141"/>
    </source>
</evidence>
<dbReference type="Pfam" id="PF20684">
    <property type="entry name" value="Fung_rhodopsin"/>
    <property type="match status" value="1"/>
</dbReference>
<feature type="transmembrane region" description="Helical" evidence="7">
    <location>
        <begin position="123"/>
        <end position="147"/>
    </location>
</feature>
<reference evidence="10" key="1">
    <citation type="journal article" date="2023" name="Mol. Phylogenet. Evol.">
        <title>Genome-scale phylogeny and comparative genomics of the fungal order Sordariales.</title>
        <authorList>
            <person name="Hensen N."/>
            <person name="Bonometti L."/>
            <person name="Westerberg I."/>
            <person name="Brannstrom I.O."/>
            <person name="Guillou S."/>
            <person name="Cros-Aarteil S."/>
            <person name="Calhoun S."/>
            <person name="Haridas S."/>
            <person name="Kuo A."/>
            <person name="Mondo S."/>
            <person name="Pangilinan J."/>
            <person name="Riley R."/>
            <person name="LaButti K."/>
            <person name="Andreopoulos B."/>
            <person name="Lipzen A."/>
            <person name="Chen C."/>
            <person name="Yan M."/>
            <person name="Daum C."/>
            <person name="Ng V."/>
            <person name="Clum A."/>
            <person name="Steindorff A."/>
            <person name="Ohm R.A."/>
            <person name="Martin F."/>
            <person name="Silar P."/>
            <person name="Natvig D.O."/>
            <person name="Lalanne C."/>
            <person name="Gautier V."/>
            <person name="Ament-Velasquez S.L."/>
            <person name="Kruys A."/>
            <person name="Hutchinson M.I."/>
            <person name="Powell A.J."/>
            <person name="Barry K."/>
            <person name="Miller A.N."/>
            <person name="Grigoriev I.V."/>
            <person name="Debuchy R."/>
            <person name="Gladieux P."/>
            <person name="Hiltunen Thoren M."/>
            <person name="Johannesson H."/>
        </authorList>
    </citation>
    <scope>NUCLEOTIDE SEQUENCE [LARGE SCALE GENOMIC DNA]</scope>
    <source>
        <strain evidence="10">CBS 284.82</strain>
    </source>
</reference>
<keyword evidence="3 7" id="KW-1133">Transmembrane helix</keyword>
<dbReference type="InterPro" id="IPR052337">
    <property type="entry name" value="SAT4-like"/>
</dbReference>
<evidence type="ECO:0000256" key="6">
    <source>
        <dbReference type="SAM" id="MobiDB-lite"/>
    </source>
</evidence>
<feature type="transmembrane region" description="Helical" evidence="7">
    <location>
        <begin position="45"/>
        <end position="67"/>
    </location>
</feature>
<comment type="subcellular location">
    <subcellularLocation>
        <location evidence="1">Membrane</location>
        <topology evidence="1">Multi-pass membrane protein</topology>
    </subcellularLocation>
</comment>
<organism evidence="9 10">
    <name type="scientific">Parachaetomium inaequale</name>
    <dbReference type="NCBI Taxonomy" id="2588326"/>
    <lineage>
        <taxon>Eukaryota</taxon>
        <taxon>Fungi</taxon>
        <taxon>Dikarya</taxon>
        <taxon>Ascomycota</taxon>
        <taxon>Pezizomycotina</taxon>
        <taxon>Sordariomycetes</taxon>
        <taxon>Sordariomycetidae</taxon>
        <taxon>Sordariales</taxon>
        <taxon>Chaetomiaceae</taxon>
        <taxon>Parachaetomium</taxon>
    </lineage>
</organism>
<dbReference type="PANTHER" id="PTHR33048">
    <property type="entry name" value="PTH11-LIKE INTEGRAL MEMBRANE PROTEIN (AFU_ORTHOLOGUE AFUA_5G11245)"/>
    <property type="match status" value="1"/>
</dbReference>
<keyword evidence="2 7" id="KW-0812">Transmembrane</keyword>
<evidence type="ECO:0000256" key="3">
    <source>
        <dbReference type="ARBA" id="ARBA00022989"/>
    </source>
</evidence>
<protein>
    <recommendedName>
        <fullName evidence="8">Rhodopsin domain-containing protein</fullName>
    </recommendedName>
</protein>
<feature type="transmembrane region" description="Helical" evidence="7">
    <location>
        <begin position="12"/>
        <end position="33"/>
    </location>
</feature>
<feature type="transmembrane region" description="Helical" evidence="7">
    <location>
        <begin position="205"/>
        <end position="223"/>
    </location>
</feature>
<proteinExistence type="inferred from homology"/>
<sequence>MTSSTDSRGGQLAAVNIAALVLALTVTALRCFVRIRLLKAFGADDWLMAAAAVCFGLYCSFSLAGVSSGTGHHVADLSKEANAEARKWWWCCYPTYAVTMLLTKMSITFFFRRVIVERIHKLILATAAALTIISCFIFFLTCIFQCWPLSYFWDKYSQTGTCIPDRVIIALALLFSVINLVTDFTFALMPAWILSHLNMRRKTKVALSVLMGLGCVASAAVVVRLPYMRFIASDDFLYDTVDVAIWSTVEQCLAITAGGLATLQPLVKLIGYKLGLSSRPTIPGPSGYGNNVHMTAGSIAVKRSVTRRTEARTSAYNKYSQTGLNLHPGVGEYSAECYNTSQELLRVPTTGSDRKASKDVEGGGQTP</sequence>
<dbReference type="Proteomes" id="UP001303115">
    <property type="component" value="Unassembled WGS sequence"/>
</dbReference>
<feature type="transmembrane region" description="Helical" evidence="7">
    <location>
        <begin position="167"/>
        <end position="193"/>
    </location>
</feature>
<dbReference type="InterPro" id="IPR049326">
    <property type="entry name" value="Rhodopsin_dom_fungi"/>
</dbReference>
<evidence type="ECO:0000259" key="8">
    <source>
        <dbReference type="Pfam" id="PF20684"/>
    </source>
</evidence>
<dbReference type="PANTHER" id="PTHR33048:SF96">
    <property type="entry name" value="INTEGRAL MEMBRANE PROTEIN"/>
    <property type="match status" value="1"/>
</dbReference>
<evidence type="ECO:0000256" key="7">
    <source>
        <dbReference type="SAM" id="Phobius"/>
    </source>
</evidence>
<accession>A0AAN6SLX4</accession>